<dbReference type="PANTHER" id="PTHR45708:SF49">
    <property type="entry name" value="ENDOCHITINASE"/>
    <property type="match status" value="1"/>
</dbReference>
<dbReference type="RefSeq" id="WP_320386290.1">
    <property type="nucleotide sequence ID" value="NZ_JARDVI010000002.1"/>
</dbReference>
<sequence length="532" mass="57972">MLKQKKISLSAIAAGLALSGLLVSTFSHAADTNAASLMPDISQKKILVGYWHNWGINPEEIDKARGYQGGLPSDMSLREVPKGYNVVNVAFMKVMDGQGEIPTFKPYNVSDDEFRAQVAELNEQGRAVLISLGGADAHIALTEKQTDALAAEIIRLTEKYGFDGLDIDLEQTAITAAENSTVIPAALKMVRAHYQQQGKHFIISMAPEFPYLQANRDVNYKAYLKNLEGVYDFIAPQYYNQAGDGVNMMTPEEKNEVGEWWLPQEWGTGYSDRQKELFLYYLTDSLANGTRGYVKIPANKLVMGLPANPDAAGTGYVKDAQSVFNALARLEAKNEAIKGLMTWSVNWDNGNTKNGQHYGYEFLTRYQSIVDGSLPGGGDDTDTEAPTPVKDVQATLTGQAVSLRWPASEDNTGVAGYDIWRGLEKIGDTRELSFTDSQTTAGMTYRYTVIAYDAAGNYAAPSQPVTVTVPESDGGTGEEGGQGGNVIAFTPGTVYAVGDKVLYEGKVYRCQIGHTGASHWSPDRALNLWVAE</sequence>
<dbReference type="SUPFAM" id="SSF49265">
    <property type="entry name" value="Fibronectin type III"/>
    <property type="match status" value="1"/>
</dbReference>
<dbReference type="CDD" id="cd00063">
    <property type="entry name" value="FN3"/>
    <property type="match status" value="1"/>
</dbReference>
<protein>
    <recommendedName>
        <fullName evidence="2">chitinase</fullName>
        <ecNumber evidence="2">3.2.1.14</ecNumber>
    </recommendedName>
</protein>
<dbReference type="Gene3D" id="2.60.40.10">
    <property type="entry name" value="Immunoglobulins"/>
    <property type="match status" value="1"/>
</dbReference>
<dbReference type="InterPro" id="IPR017853">
    <property type="entry name" value="GH"/>
</dbReference>
<evidence type="ECO:0000256" key="2">
    <source>
        <dbReference type="ARBA" id="ARBA00012729"/>
    </source>
</evidence>
<evidence type="ECO:0000313" key="11">
    <source>
        <dbReference type="Proteomes" id="UP001270266"/>
    </source>
</evidence>
<feature type="domain" description="Fibronectin type-III" evidence="8">
    <location>
        <begin position="385"/>
        <end position="472"/>
    </location>
</feature>
<evidence type="ECO:0000313" key="10">
    <source>
        <dbReference type="EMBL" id="MDY0417840.1"/>
    </source>
</evidence>
<keyword evidence="7" id="KW-0732">Signal</keyword>
<gene>
    <name evidence="10" type="ORF">PYW49_09175</name>
</gene>
<keyword evidence="4" id="KW-0119">Carbohydrate metabolism</keyword>
<evidence type="ECO:0000256" key="4">
    <source>
        <dbReference type="ARBA" id="ARBA00023277"/>
    </source>
</evidence>
<evidence type="ECO:0000256" key="6">
    <source>
        <dbReference type="RuleBase" id="RU000489"/>
    </source>
</evidence>
<dbReference type="InterPro" id="IPR050542">
    <property type="entry name" value="Glycosyl_Hydrlase18_Chitinase"/>
</dbReference>
<dbReference type="EC" id="3.2.1.14" evidence="2"/>
<dbReference type="InterPro" id="IPR003610">
    <property type="entry name" value="CBM5/12"/>
</dbReference>
<evidence type="ECO:0000259" key="9">
    <source>
        <dbReference type="PROSITE" id="PS51910"/>
    </source>
</evidence>
<feature type="domain" description="GH18" evidence="9">
    <location>
        <begin position="45"/>
        <end position="373"/>
    </location>
</feature>
<dbReference type="PROSITE" id="PS50853">
    <property type="entry name" value="FN3"/>
    <property type="match status" value="1"/>
</dbReference>
<dbReference type="InterPro" id="IPR036573">
    <property type="entry name" value="CBM_sf_5/12"/>
</dbReference>
<organism evidence="10 11">
    <name type="scientific">Enterobacter chinensis</name>
    <dbReference type="NCBI Taxonomy" id="3030997"/>
    <lineage>
        <taxon>Bacteria</taxon>
        <taxon>Pseudomonadati</taxon>
        <taxon>Pseudomonadota</taxon>
        <taxon>Gammaproteobacteria</taxon>
        <taxon>Enterobacterales</taxon>
        <taxon>Enterobacteriaceae</taxon>
        <taxon>Enterobacter</taxon>
    </lineage>
</organism>
<dbReference type="SUPFAM" id="SSF51055">
    <property type="entry name" value="Carbohydrate binding domain"/>
    <property type="match status" value="1"/>
</dbReference>
<dbReference type="SUPFAM" id="SSF51445">
    <property type="entry name" value="(Trans)glycosidases"/>
    <property type="match status" value="1"/>
</dbReference>
<dbReference type="Pfam" id="PF00704">
    <property type="entry name" value="Glyco_hydro_18"/>
    <property type="match status" value="1"/>
</dbReference>
<dbReference type="PROSITE" id="PS51910">
    <property type="entry name" value="GH18_2"/>
    <property type="match status" value="1"/>
</dbReference>
<evidence type="ECO:0000259" key="8">
    <source>
        <dbReference type="PROSITE" id="PS50853"/>
    </source>
</evidence>
<dbReference type="EMBL" id="JARDVI010000002">
    <property type="protein sequence ID" value="MDY0417840.1"/>
    <property type="molecule type" value="Genomic_DNA"/>
</dbReference>
<comment type="similarity">
    <text evidence="1">Belongs to the glycosyl hydrolase 18 family. Chitinase class II subfamily.</text>
</comment>
<evidence type="ECO:0000256" key="5">
    <source>
        <dbReference type="ARBA" id="ARBA00023295"/>
    </source>
</evidence>
<comment type="caution">
    <text evidence="10">The sequence shown here is derived from an EMBL/GenBank/DDBJ whole genome shotgun (WGS) entry which is preliminary data.</text>
</comment>
<evidence type="ECO:0000256" key="1">
    <source>
        <dbReference type="ARBA" id="ARBA00009121"/>
    </source>
</evidence>
<name>A0ABU5D1K0_9ENTR</name>
<dbReference type="InterPro" id="IPR011583">
    <property type="entry name" value="Chitinase_II/V-like_cat"/>
</dbReference>
<dbReference type="InterPro" id="IPR013783">
    <property type="entry name" value="Ig-like_fold"/>
</dbReference>
<dbReference type="InterPro" id="IPR036116">
    <property type="entry name" value="FN3_sf"/>
</dbReference>
<accession>A0ABU5D1K0</accession>
<dbReference type="Pfam" id="PF02839">
    <property type="entry name" value="CBM_5_12"/>
    <property type="match status" value="1"/>
</dbReference>
<feature type="chain" id="PRO_5045608203" description="chitinase" evidence="7">
    <location>
        <begin position="30"/>
        <end position="532"/>
    </location>
</feature>
<dbReference type="PANTHER" id="PTHR45708">
    <property type="entry name" value="ENDOCHITINASE"/>
    <property type="match status" value="1"/>
</dbReference>
<dbReference type="Gene3D" id="2.10.10.20">
    <property type="entry name" value="Carbohydrate-binding module superfamily 5/12"/>
    <property type="match status" value="1"/>
</dbReference>
<dbReference type="SMART" id="SM00636">
    <property type="entry name" value="Glyco_18"/>
    <property type="match status" value="1"/>
</dbReference>
<dbReference type="InterPro" id="IPR003961">
    <property type="entry name" value="FN3_dom"/>
</dbReference>
<dbReference type="InterPro" id="IPR001579">
    <property type="entry name" value="Glyco_hydro_18_chit_AS"/>
</dbReference>
<evidence type="ECO:0000256" key="7">
    <source>
        <dbReference type="SAM" id="SignalP"/>
    </source>
</evidence>
<keyword evidence="3 6" id="KW-0378">Hydrolase</keyword>
<dbReference type="Proteomes" id="UP001270266">
    <property type="component" value="Unassembled WGS sequence"/>
</dbReference>
<keyword evidence="5 6" id="KW-0326">Glycosidase</keyword>
<feature type="signal peptide" evidence="7">
    <location>
        <begin position="1"/>
        <end position="29"/>
    </location>
</feature>
<dbReference type="GO" id="GO:0016787">
    <property type="term" value="F:hydrolase activity"/>
    <property type="evidence" value="ECO:0007669"/>
    <property type="project" value="UniProtKB-KW"/>
</dbReference>
<dbReference type="CDD" id="cd12214">
    <property type="entry name" value="ChiA1_BD"/>
    <property type="match status" value="1"/>
</dbReference>
<dbReference type="Gene3D" id="3.20.20.80">
    <property type="entry name" value="Glycosidases"/>
    <property type="match status" value="1"/>
</dbReference>
<keyword evidence="11" id="KW-1185">Reference proteome</keyword>
<reference evidence="10 11" key="1">
    <citation type="submission" date="2023-02" db="EMBL/GenBank/DDBJ databases">
        <title>The draft genomes of Enterobacter strains.</title>
        <authorList>
            <person name="He Y."/>
            <person name="Feng Y."/>
            <person name="Zong Z."/>
        </authorList>
    </citation>
    <scope>NUCLEOTIDE SEQUENCE [LARGE SCALE GENOMIC DNA]</scope>
    <source>
        <strain evidence="10 11">170198</strain>
    </source>
</reference>
<dbReference type="InterPro" id="IPR001223">
    <property type="entry name" value="Glyco_hydro18_cat"/>
</dbReference>
<proteinExistence type="inferred from homology"/>
<evidence type="ECO:0000256" key="3">
    <source>
        <dbReference type="ARBA" id="ARBA00022801"/>
    </source>
</evidence>
<dbReference type="SMART" id="SM00495">
    <property type="entry name" value="ChtBD3"/>
    <property type="match status" value="1"/>
</dbReference>
<dbReference type="PROSITE" id="PS01095">
    <property type="entry name" value="GH18_1"/>
    <property type="match status" value="1"/>
</dbReference>